<evidence type="ECO:0000313" key="2">
    <source>
        <dbReference type="Proteomes" id="UP000239068"/>
    </source>
</evidence>
<dbReference type="AlphaFoldDB" id="A0A2S7WIK4"/>
<comment type="caution">
    <text evidence="1">The sequence shown here is derived from an EMBL/GenBank/DDBJ whole genome shotgun (WGS) entry which is preliminary data.</text>
</comment>
<sequence>MEEQNPFKKIAHPPQETPSDFKVKVMSEIARIKLFQEVANLFMFNYPKAAKTFFEKKKKE</sequence>
<dbReference type="EMBL" id="MSCM01000002">
    <property type="protein sequence ID" value="PQJ77266.1"/>
    <property type="molecule type" value="Genomic_DNA"/>
</dbReference>
<organism evidence="1 2">
    <name type="scientific">Polaribacter glomeratus</name>
    <dbReference type="NCBI Taxonomy" id="102"/>
    <lineage>
        <taxon>Bacteria</taxon>
        <taxon>Pseudomonadati</taxon>
        <taxon>Bacteroidota</taxon>
        <taxon>Flavobacteriia</taxon>
        <taxon>Flavobacteriales</taxon>
        <taxon>Flavobacteriaceae</taxon>
    </lineage>
</organism>
<reference evidence="1 2" key="1">
    <citation type="submission" date="2016-12" db="EMBL/GenBank/DDBJ databases">
        <title>Trade-off between light-utilization and light-protection in marine flavobacteria.</title>
        <authorList>
            <person name="Kumagai Y."/>
            <person name="Yoshizawa S."/>
            <person name="Kogure K."/>
            <person name="Iwasaki W."/>
        </authorList>
    </citation>
    <scope>NUCLEOTIDE SEQUENCE [LARGE SCALE GENOMIC DNA]</scope>
    <source>
        <strain evidence="1 2">ATCC 43844</strain>
    </source>
</reference>
<dbReference type="Proteomes" id="UP000239068">
    <property type="component" value="Unassembled WGS sequence"/>
</dbReference>
<gene>
    <name evidence="1" type="ORF">BTO16_15630</name>
</gene>
<protein>
    <submittedName>
        <fullName evidence="1">Uncharacterized protein</fullName>
    </submittedName>
</protein>
<proteinExistence type="predicted"/>
<evidence type="ECO:0000313" key="1">
    <source>
        <dbReference type="EMBL" id="PQJ77266.1"/>
    </source>
</evidence>
<accession>A0A2S7WIK4</accession>
<dbReference type="OrthoDB" id="1448904at2"/>
<dbReference type="RefSeq" id="WP_105022586.1">
    <property type="nucleotide sequence ID" value="NZ_MSCM01000002.1"/>
</dbReference>
<name>A0A2S7WIK4_9FLAO</name>
<keyword evidence="2" id="KW-1185">Reference proteome</keyword>